<organism evidence="1 2">
    <name type="scientific">Gigaspora margarita</name>
    <dbReference type="NCBI Taxonomy" id="4874"/>
    <lineage>
        <taxon>Eukaryota</taxon>
        <taxon>Fungi</taxon>
        <taxon>Fungi incertae sedis</taxon>
        <taxon>Mucoromycota</taxon>
        <taxon>Glomeromycotina</taxon>
        <taxon>Glomeromycetes</taxon>
        <taxon>Diversisporales</taxon>
        <taxon>Gigasporaceae</taxon>
        <taxon>Gigaspora</taxon>
    </lineage>
</organism>
<proteinExistence type="predicted"/>
<feature type="non-terminal residue" evidence="1">
    <location>
        <position position="43"/>
    </location>
</feature>
<feature type="non-terminal residue" evidence="1">
    <location>
        <position position="1"/>
    </location>
</feature>
<accession>A0ABN7X0X9</accession>
<comment type="caution">
    <text evidence="1">The sequence shown here is derived from an EMBL/GenBank/DDBJ whole genome shotgun (WGS) entry which is preliminary data.</text>
</comment>
<protein>
    <submittedName>
        <fullName evidence="1">15763_t:CDS:1</fullName>
    </submittedName>
</protein>
<keyword evidence="2" id="KW-1185">Reference proteome</keyword>
<sequence>ELDKSAKDNFKNKLLNNDFSNKELDNDMENQFSSKVIIAKIQE</sequence>
<name>A0ABN7X0X9_GIGMA</name>
<gene>
    <name evidence="1" type="ORF">GMARGA_LOCUS37604</name>
</gene>
<dbReference type="Proteomes" id="UP000789901">
    <property type="component" value="Unassembled WGS sequence"/>
</dbReference>
<evidence type="ECO:0000313" key="1">
    <source>
        <dbReference type="EMBL" id="CAG8845379.1"/>
    </source>
</evidence>
<dbReference type="EMBL" id="CAJVQB010079337">
    <property type="protein sequence ID" value="CAG8845379.1"/>
    <property type="molecule type" value="Genomic_DNA"/>
</dbReference>
<reference evidence="1 2" key="1">
    <citation type="submission" date="2021-06" db="EMBL/GenBank/DDBJ databases">
        <authorList>
            <person name="Kallberg Y."/>
            <person name="Tangrot J."/>
            <person name="Rosling A."/>
        </authorList>
    </citation>
    <scope>NUCLEOTIDE SEQUENCE [LARGE SCALE GENOMIC DNA]</scope>
    <source>
        <strain evidence="1 2">120-4 pot B 10/14</strain>
    </source>
</reference>
<evidence type="ECO:0000313" key="2">
    <source>
        <dbReference type="Proteomes" id="UP000789901"/>
    </source>
</evidence>